<comment type="caution">
    <text evidence="8">The sequence shown here is derived from an EMBL/GenBank/DDBJ whole genome shotgun (WGS) entry which is preliminary data.</text>
</comment>
<dbReference type="Proteomes" id="UP000285301">
    <property type="component" value="Unassembled WGS sequence"/>
</dbReference>
<dbReference type="PANTHER" id="PTHR16290:SF0">
    <property type="entry name" value="DECAPPING PROTEIN 1, ISOFORM A"/>
    <property type="match status" value="1"/>
</dbReference>
<dbReference type="GO" id="GO:0000290">
    <property type="term" value="P:deadenylation-dependent decapping of nuclear-transcribed mRNA"/>
    <property type="evidence" value="ECO:0007669"/>
    <property type="project" value="InterPro"/>
</dbReference>
<comment type="subcellular location">
    <subcellularLocation>
        <location evidence="1">Cytoplasm</location>
    </subcellularLocation>
</comment>
<evidence type="ECO:0000256" key="1">
    <source>
        <dbReference type="ARBA" id="ARBA00004496"/>
    </source>
</evidence>
<dbReference type="EMBL" id="NCKU01004648">
    <property type="protein sequence ID" value="RWS05659.1"/>
    <property type="molecule type" value="Genomic_DNA"/>
</dbReference>
<dbReference type="Gene3D" id="6.10.140.2030">
    <property type="match status" value="1"/>
</dbReference>
<keyword evidence="5" id="KW-0866">Nonsense-mediated mRNA decay</keyword>
<gene>
    <name evidence="7" type="ORF">B4U79_04268</name>
    <name evidence="9" type="ORF">B4U79_08623</name>
    <name evidence="8" type="ORF">B4U79_10147</name>
</gene>
<dbReference type="Pfam" id="PF16741">
    <property type="entry name" value="mRNA_decap_C"/>
    <property type="match status" value="1"/>
</dbReference>
<dbReference type="PANTHER" id="PTHR16290">
    <property type="entry name" value="TRANSCRIPTION FACTOR SMIF DECAPPING ENZYME DCP1"/>
    <property type="match status" value="1"/>
</dbReference>
<dbReference type="InterPro" id="IPR011993">
    <property type="entry name" value="PH-like_dom_sf"/>
</dbReference>
<dbReference type="GO" id="GO:0000184">
    <property type="term" value="P:nuclear-transcribed mRNA catabolic process, nonsense-mediated decay"/>
    <property type="evidence" value="ECO:0007669"/>
    <property type="project" value="UniProtKB-KW"/>
</dbReference>
<evidence type="ECO:0000313" key="7">
    <source>
        <dbReference type="EMBL" id="RWS05640.1"/>
    </source>
</evidence>
<keyword evidence="10" id="KW-1185">Reference proteome</keyword>
<keyword evidence="4" id="KW-0507">mRNA processing</keyword>
<dbReference type="EMBL" id="NCKU01004657">
    <property type="protein sequence ID" value="RWS05640.1"/>
    <property type="molecule type" value="Genomic_DNA"/>
</dbReference>
<evidence type="ECO:0000256" key="3">
    <source>
        <dbReference type="ARBA" id="ARBA00022490"/>
    </source>
</evidence>
<feature type="domain" description="mRNA-decapping enzyme C-terminal" evidence="6">
    <location>
        <begin position="341"/>
        <end position="376"/>
    </location>
</feature>
<protein>
    <submittedName>
        <fullName evidence="8">mRNA-decapping enzyme 1A-like protein</fullName>
    </submittedName>
</protein>
<comment type="similarity">
    <text evidence="2">Belongs to the DCP1 family.</text>
</comment>
<evidence type="ECO:0000256" key="2">
    <source>
        <dbReference type="ARBA" id="ARBA00008778"/>
    </source>
</evidence>
<sequence length="376" mass="41873">MNSLDDSESDINLRTLKRVDGSIVAIEGSATQVAVYKFSSSINEWERKEIEGSLFVVKRSTIPSYSLVVINRLNTTNMIEAINEKLDLKLEPPYLLYKNDKSHIYCIWFYDRSECTLIGERIQNLVSLSINDNRNVESKLARLGITQIISTNRSNNSSKKSHNNDMSEKGNDIISILQKGYNNSSNAKQATEAHSINCLSFSETLSNGANESVTNVNASVIQHSGQKSVDIQDLFATASIVQASKPNPLLLPNHVTKTPHDSGSHNIDQNKTNQSISLDDVLTPELLAKQKPKTVEINNTNPVVNLNTPQRSPPIIVSQQPTALFRPTPTNMSASAQHNLPLTMEQLKQSLIYLLQNDADFLHVIHSTYLNAFHKH</sequence>
<dbReference type="GO" id="GO:0003729">
    <property type="term" value="F:mRNA binding"/>
    <property type="evidence" value="ECO:0007669"/>
    <property type="project" value="TreeGrafter"/>
</dbReference>
<evidence type="ECO:0000313" key="8">
    <source>
        <dbReference type="EMBL" id="RWS05659.1"/>
    </source>
</evidence>
<dbReference type="EMBL" id="NCKU01004562">
    <property type="protein sequence ID" value="RWS05765.1"/>
    <property type="molecule type" value="Genomic_DNA"/>
</dbReference>
<evidence type="ECO:0000256" key="4">
    <source>
        <dbReference type="ARBA" id="ARBA00022664"/>
    </source>
</evidence>
<dbReference type="OrthoDB" id="440673at2759"/>
<accession>A0A3S3PCC7</accession>
<evidence type="ECO:0000256" key="5">
    <source>
        <dbReference type="ARBA" id="ARBA00023161"/>
    </source>
</evidence>
<dbReference type="GO" id="GO:0008047">
    <property type="term" value="F:enzyme activator activity"/>
    <property type="evidence" value="ECO:0007669"/>
    <property type="project" value="InterPro"/>
</dbReference>
<reference evidence="8" key="2">
    <citation type="submission" date="2018-11" db="EMBL/GenBank/DDBJ databases">
        <title>Trombidioid mite genomics.</title>
        <authorList>
            <person name="Dong X."/>
        </authorList>
    </citation>
    <scope>NUCLEOTIDE SEQUENCE</scope>
    <source>
        <strain evidence="8">UoL-WK</strain>
    </source>
</reference>
<dbReference type="STRING" id="1965070.A0A3S3PCC7"/>
<name>A0A3S3PCC7_9ACAR</name>
<dbReference type="GO" id="GO:0000932">
    <property type="term" value="C:P-body"/>
    <property type="evidence" value="ECO:0007669"/>
    <property type="project" value="TreeGrafter"/>
</dbReference>
<dbReference type="Pfam" id="PF06058">
    <property type="entry name" value="DCP1"/>
    <property type="match status" value="1"/>
</dbReference>
<dbReference type="GO" id="GO:0006397">
    <property type="term" value="P:mRNA processing"/>
    <property type="evidence" value="ECO:0007669"/>
    <property type="project" value="UniProtKB-KW"/>
</dbReference>
<dbReference type="SUPFAM" id="SSF50729">
    <property type="entry name" value="PH domain-like"/>
    <property type="match status" value="1"/>
</dbReference>
<dbReference type="InterPro" id="IPR010334">
    <property type="entry name" value="Dcp1"/>
</dbReference>
<reference evidence="8 10" key="1">
    <citation type="journal article" date="2018" name="Gigascience">
        <title>Genomes of trombidid mites reveal novel predicted allergens and laterally-transferred genes associated with secondary metabolism.</title>
        <authorList>
            <person name="Dong X."/>
            <person name="Chaisiri K."/>
            <person name="Xia D."/>
            <person name="Armstrong S.D."/>
            <person name="Fang Y."/>
            <person name="Donnelly M.J."/>
            <person name="Kadowaki T."/>
            <person name="McGarry J.W."/>
            <person name="Darby A.C."/>
            <person name="Makepeace B.L."/>
        </authorList>
    </citation>
    <scope>NUCLEOTIDE SEQUENCE [LARGE SCALE GENOMIC DNA]</scope>
    <source>
        <strain evidence="8">UoL-WK</strain>
    </source>
</reference>
<dbReference type="GO" id="GO:0031087">
    <property type="term" value="P:deadenylation-independent decapping of nuclear-transcribed mRNA"/>
    <property type="evidence" value="ECO:0007669"/>
    <property type="project" value="TreeGrafter"/>
</dbReference>
<dbReference type="CDD" id="cd13182">
    <property type="entry name" value="EVH1-like_Dcp1"/>
    <property type="match status" value="1"/>
</dbReference>
<evidence type="ECO:0000313" key="9">
    <source>
        <dbReference type="EMBL" id="RWS05765.1"/>
    </source>
</evidence>
<evidence type="ECO:0000313" key="10">
    <source>
        <dbReference type="Proteomes" id="UP000285301"/>
    </source>
</evidence>
<keyword evidence="3" id="KW-0963">Cytoplasm</keyword>
<organism evidence="8 10">
    <name type="scientific">Dinothrombium tinctorium</name>
    <dbReference type="NCBI Taxonomy" id="1965070"/>
    <lineage>
        <taxon>Eukaryota</taxon>
        <taxon>Metazoa</taxon>
        <taxon>Ecdysozoa</taxon>
        <taxon>Arthropoda</taxon>
        <taxon>Chelicerata</taxon>
        <taxon>Arachnida</taxon>
        <taxon>Acari</taxon>
        <taxon>Acariformes</taxon>
        <taxon>Trombidiformes</taxon>
        <taxon>Prostigmata</taxon>
        <taxon>Anystina</taxon>
        <taxon>Parasitengona</taxon>
        <taxon>Trombidioidea</taxon>
        <taxon>Trombidiidae</taxon>
        <taxon>Dinothrombium</taxon>
    </lineage>
</organism>
<dbReference type="InterPro" id="IPR031953">
    <property type="entry name" value="mRNA_decap_C"/>
</dbReference>
<dbReference type="AlphaFoldDB" id="A0A3S3PCC7"/>
<dbReference type="Gene3D" id="2.30.29.30">
    <property type="entry name" value="Pleckstrin-homology domain (PH domain)/Phosphotyrosine-binding domain (PTB)"/>
    <property type="match status" value="1"/>
</dbReference>
<proteinExistence type="inferred from homology"/>
<evidence type="ECO:0000259" key="6">
    <source>
        <dbReference type="Pfam" id="PF16741"/>
    </source>
</evidence>